<evidence type="ECO:0008006" key="2">
    <source>
        <dbReference type="Google" id="ProtNLM"/>
    </source>
</evidence>
<evidence type="ECO:0000313" key="1">
    <source>
        <dbReference type="EMBL" id="JAT25963.1"/>
    </source>
</evidence>
<proteinExistence type="predicted"/>
<accession>A0A1B6LQL4</accession>
<protein>
    <recommendedName>
        <fullName evidence="2">Retrotransposon gag domain-containing protein</fullName>
    </recommendedName>
</protein>
<dbReference type="AlphaFoldDB" id="A0A1B6LQL4"/>
<organism evidence="1">
    <name type="scientific">Graphocephala atropunctata</name>
    <dbReference type="NCBI Taxonomy" id="36148"/>
    <lineage>
        <taxon>Eukaryota</taxon>
        <taxon>Metazoa</taxon>
        <taxon>Ecdysozoa</taxon>
        <taxon>Arthropoda</taxon>
        <taxon>Hexapoda</taxon>
        <taxon>Insecta</taxon>
        <taxon>Pterygota</taxon>
        <taxon>Neoptera</taxon>
        <taxon>Paraneoptera</taxon>
        <taxon>Hemiptera</taxon>
        <taxon>Auchenorrhyncha</taxon>
        <taxon>Membracoidea</taxon>
        <taxon>Cicadellidae</taxon>
        <taxon>Cicadellinae</taxon>
        <taxon>Cicadellini</taxon>
        <taxon>Graphocephala</taxon>
    </lineage>
</organism>
<reference evidence="1" key="1">
    <citation type="submission" date="2015-11" db="EMBL/GenBank/DDBJ databases">
        <title>De novo transcriptome assembly of four potential Pierce s Disease insect vectors from Arizona vineyards.</title>
        <authorList>
            <person name="Tassone E.E."/>
        </authorList>
    </citation>
    <scope>NUCLEOTIDE SEQUENCE</scope>
</reference>
<feature type="non-terminal residue" evidence="1">
    <location>
        <position position="312"/>
    </location>
</feature>
<name>A0A1B6LQL4_9HEMI</name>
<sequence>MVFVLHRLLIPLTKPPPLPPTLPELPKQDAVDTSTAINALAGEMKRILGLVEELRAERKREIPTGVEQSQTVHDQFAGFPQTPSKNRESNNQMLASNKQNASGSSFVNHHINPSTNINDTEYSSLRTTQPSFELVSVLPTFSGDDDQIVSDFISQIDEVGKVSNWNENNKLTVAKLKLSGTALSFSKCDEECKSATTLNEFRVALEARFRDKLPEHYYLEQLACIRQERGETIEKFADRVKRIGNKTIRHTQNTQVDEALKREADRRTMEAFTRGLFGNLGYEVRIKFPKTYNEAVTLAVTIRNVERRPMEE</sequence>
<gene>
    <name evidence="1" type="ORF">g.48681</name>
</gene>
<dbReference type="PANTHER" id="PTHR33223">
    <property type="entry name" value="CCHC-TYPE DOMAIN-CONTAINING PROTEIN"/>
    <property type="match status" value="1"/>
</dbReference>
<dbReference type="EMBL" id="GEBQ01014014">
    <property type="protein sequence ID" value="JAT25963.1"/>
    <property type="molecule type" value="Transcribed_RNA"/>
</dbReference>
<dbReference type="PANTHER" id="PTHR33223:SF6">
    <property type="entry name" value="CCHC-TYPE DOMAIN-CONTAINING PROTEIN"/>
    <property type="match status" value="1"/>
</dbReference>